<accession>A0A4Y7PGF7</accession>
<dbReference type="EMBL" id="ML170627">
    <property type="protein sequence ID" value="TDL13430.1"/>
    <property type="molecule type" value="Genomic_DNA"/>
</dbReference>
<evidence type="ECO:0000313" key="2">
    <source>
        <dbReference type="EMBL" id="TDL13430.1"/>
    </source>
</evidence>
<protein>
    <submittedName>
        <fullName evidence="2">Uncharacterized protein</fullName>
    </submittedName>
</protein>
<gene>
    <name evidence="2" type="ORF">BD410DRAFT_810556</name>
</gene>
<keyword evidence="3" id="KW-1185">Reference proteome</keyword>
<dbReference type="VEuPathDB" id="FungiDB:BD410DRAFT_810556"/>
<organism evidence="2 3">
    <name type="scientific">Rickenella mellea</name>
    <dbReference type="NCBI Taxonomy" id="50990"/>
    <lineage>
        <taxon>Eukaryota</taxon>
        <taxon>Fungi</taxon>
        <taxon>Dikarya</taxon>
        <taxon>Basidiomycota</taxon>
        <taxon>Agaricomycotina</taxon>
        <taxon>Agaricomycetes</taxon>
        <taxon>Hymenochaetales</taxon>
        <taxon>Rickenellaceae</taxon>
        <taxon>Rickenella</taxon>
    </lineage>
</organism>
<proteinExistence type="predicted"/>
<reference evidence="2 3" key="1">
    <citation type="submission" date="2018-06" db="EMBL/GenBank/DDBJ databases">
        <title>A transcriptomic atlas of mushroom development highlights an independent origin of complex multicellularity.</title>
        <authorList>
            <consortium name="DOE Joint Genome Institute"/>
            <person name="Krizsan K."/>
            <person name="Almasi E."/>
            <person name="Merenyi Z."/>
            <person name="Sahu N."/>
            <person name="Viragh M."/>
            <person name="Koszo T."/>
            <person name="Mondo S."/>
            <person name="Kiss B."/>
            <person name="Balint B."/>
            <person name="Kues U."/>
            <person name="Barry K."/>
            <person name="Hegedus J.C."/>
            <person name="Henrissat B."/>
            <person name="Johnson J."/>
            <person name="Lipzen A."/>
            <person name="Ohm R."/>
            <person name="Nagy I."/>
            <person name="Pangilinan J."/>
            <person name="Yan J."/>
            <person name="Xiong Y."/>
            <person name="Grigoriev I.V."/>
            <person name="Hibbett D.S."/>
            <person name="Nagy L.G."/>
        </authorList>
    </citation>
    <scope>NUCLEOTIDE SEQUENCE [LARGE SCALE GENOMIC DNA]</scope>
    <source>
        <strain evidence="2 3">SZMC22713</strain>
    </source>
</reference>
<dbReference type="Proteomes" id="UP000294933">
    <property type="component" value="Unassembled WGS sequence"/>
</dbReference>
<evidence type="ECO:0000313" key="3">
    <source>
        <dbReference type="Proteomes" id="UP000294933"/>
    </source>
</evidence>
<evidence type="ECO:0000256" key="1">
    <source>
        <dbReference type="SAM" id="MobiDB-lite"/>
    </source>
</evidence>
<feature type="compositionally biased region" description="Polar residues" evidence="1">
    <location>
        <begin position="30"/>
        <end position="42"/>
    </location>
</feature>
<dbReference type="AlphaFoldDB" id="A0A4Y7PGF7"/>
<feature type="region of interest" description="Disordered" evidence="1">
    <location>
        <begin position="1"/>
        <end position="88"/>
    </location>
</feature>
<name>A0A4Y7PGF7_9AGAM</name>
<sequence length="256" mass="28185">MAHVPRIKSFNSSSTYMAKRTQRSPPIRTPLSSIQTPLSSVQDDIPPVTKRPGCPPKRAVPANDNISTEDTLSVNAERLASNGGPTHRYLTRAAKKRYPAETFGLRKDPDGEVSTVVNEKTSAENTVAAERPAVQEQHEVNGADDVGALDDQHILKDQSMSEDDPNAWKRFSPTQREGWWSADEPFVHFVNGELVEIDAEEEEFIFSRCARVDVDEFLAHCASIDLDGSGSQVDRFGLGGGHGGWSLQRNTGRSQK</sequence>
<feature type="compositionally biased region" description="Polar residues" evidence="1">
    <location>
        <begin position="64"/>
        <end position="74"/>
    </location>
</feature>